<dbReference type="RefSeq" id="WP_267636787.1">
    <property type="nucleotide sequence ID" value="NZ_JAODIY010000006.1"/>
</dbReference>
<keyword evidence="4" id="KW-0808">Transferase</keyword>
<dbReference type="Proteomes" id="UP001596414">
    <property type="component" value="Unassembled WGS sequence"/>
</dbReference>
<gene>
    <name evidence="13" type="ORF">ACFQJ7_17325</name>
</gene>
<dbReference type="CDD" id="cd06225">
    <property type="entry name" value="HAMP"/>
    <property type="match status" value="1"/>
</dbReference>
<keyword evidence="9" id="KW-0175">Coiled coil</keyword>
<dbReference type="SUPFAM" id="SSF158472">
    <property type="entry name" value="HAMP domain-like"/>
    <property type="match status" value="1"/>
</dbReference>
<dbReference type="GO" id="GO:0007165">
    <property type="term" value="P:signal transduction"/>
    <property type="evidence" value="ECO:0007669"/>
    <property type="project" value="UniProtKB-KW"/>
</dbReference>
<dbReference type="Pfam" id="PF00672">
    <property type="entry name" value="HAMP"/>
    <property type="match status" value="1"/>
</dbReference>
<dbReference type="InterPro" id="IPR036890">
    <property type="entry name" value="HATPase_C_sf"/>
</dbReference>
<keyword evidence="8" id="KW-0807">Transducer</keyword>
<reference evidence="13 14" key="1">
    <citation type="journal article" date="2014" name="Int. J. Syst. Evol. Microbiol.">
        <title>Complete genome sequence of Corynebacterium casei LMG S-19264T (=DSM 44701T), isolated from a smear-ripened cheese.</title>
        <authorList>
            <consortium name="US DOE Joint Genome Institute (JGI-PGF)"/>
            <person name="Walter F."/>
            <person name="Albersmeier A."/>
            <person name="Kalinowski J."/>
            <person name="Ruckert C."/>
        </authorList>
    </citation>
    <scope>NUCLEOTIDE SEQUENCE [LARGE SCALE GENOMIC DNA]</scope>
    <source>
        <strain evidence="13 14">CGMCC 4.7215</strain>
    </source>
</reference>
<evidence type="ECO:0000256" key="4">
    <source>
        <dbReference type="ARBA" id="ARBA00022679"/>
    </source>
</evidence>
<dbReference type="SMART" id="SM00304">
    <property type="entry name" value="HAMP"/>
    <property type="match status" value="1"/>
</dbReference>
<keyword evidence="3" id="KW-0597">Phosphoprotein</keyword>
<dbReference type="SUPFAM" id="SSF55874">
    <property type="entry name" value="ATPase domain of HSP90 chaperone/DNA topoisomerase II/histidine kinase"/>
    <property type="match status" value="1"/>
</dbReference>
<dbReference type="GO" id="GO:0004673">
    <property type="term" value="F:protein histidine kinase activity"/>
    <property type="evidence" value="ECO:0007669"/>
    <property type="project" value="UniProtKB-EC"/>
</dbReference>
<proteinExistence type="predicted"/>
<dbReference type="PROSITE" id="PS50109">
    <property type="entry name" value="HIS_KIN"/>
    <property type="match status" value="1"/>
</dbReference>
<feature type="coiled-coil region" evidence="9">
    <location>
        <begin position="289"/>
        <end position="323"/>
    </location>
</feature>
<keyword evidence="5" id="KW-0547">Nucleotide-binding</keyword>
<keyword evidence="6" id="KW-0418">Kinase</keyword>
<organism evidence="13 14">
    <name type="scientific">Halovenus rubra</name>
    <dbReference type="NCBI Taxonomy" id="869890"/>
    <lineage>
        <taxon>Archaea</taxon>
        <taxon>Methanobacteriati</taxon>
        <taxon>Methanobacteriota</taxon>
        <taxon>Stenosarchaea group</taxon>
        <taxon>Halobacteria</taxon>
        <taxon>Halobacteriales</taxon>
        <taxon>Haloarculaceae</taxon>
        <taxon>Halovenus</taxon>
    </lineage>
</organism>
<keyword evidence="10" id="KW-0812">Transmembrane</keyword>
<feature type="transmembrane region" description="Helical" evidence="10">
    <location>
        <begin position="225"/>
        <end position="249"/>
    </location>
</feature>
<sequence>MQSNNTEPIAISLQQEADNTISPKQEPDNVPEDVRLVYLLNTTSTEIVASNERRKEGTVLFKEETPWLQKVPWIQNLSFENFSDVFISKAYRDEGVPAIAFVAPIPERPERAIVAVTRAQTRLNRVTEQREDQFITVIDDDDRIIMDTRGDQYVGRRYAEESSTDNVSAILTDRSGFMRDVPNQASLEQDYVAAYSTMTNTGWTVVTYAPEDDVYLIRSNIITNLIQMILVSLVGLAVIGIAIAGGTVYSINRLAEQVKEVEDGNLDVDFSTSRKDEIGQLYDGFDSMRDSLEERITELSLAIRAEERMRKRLSNSNEELQQQQVIISVLNRLLRHNLRNSLTSILLYTQSVSDDVPPEHETEFEKIVTTSERLLRKVKKSKYLEQIVGTDPENLSSVDVGMVVKESVKYHRDEYPEATISATLSFKTYAKVGNGMDFVINNLIENAIEHNDSREPHVDIRLHTVSDEDVTWVELIVEDNGPGIPDSEIAVLDRGEETALEHGSGVGLWLVKWLVDHVEGELQFTSVEPRGTRVTVRFLHTNVSTY</sequence>
<dbReference type="AlphaFoldDB" id="A0ABD5XHJ5"/>
<dbReference type="Gene3D" id="6.10.250.1910">
    <property type="match status" value="1"/>
</dbReference>
<dbReference type="CDD" id="cd00075">
    <property type="entry name" value="HATPase"/>
    <property type="match status" value="1"/>
</dbReference>
<dbReference type="PRINTS" id="PR00344">
    <property type="entry name" value="BCTRLSENSOR"/>
</dbReference>
<comment type="catalytic activity">
    <reaction evidence="1">
        <text>ATP + protein L-histidine = ADP + protein N-phospho-L-histidine.</text>
        <dbReference type="EC" id="2.7.13.3"/>
    </reaction>
</comment>
<keyword evidence="10" id="KW-1133">Transmembrane helix</keyword>
<dbReference type="Pfam" id="PF02518">
    <property type="entry name" value="HATPase_c"/>
    <property type="match status" value="1"/>
</dbReference>
<dbReference type="EMBL" id="JBHSZQ010000052">
    <property type="protein sequence ID" value="MFC7127757.1"/>
    <property type="molecule type" value="Genomic_DNA"/>
</dbReference>
<evidence type="ECO:0000256" key="7">
    <source>
        <dbReference type="ARBA" id="ARBA00022840"/>
    </source>
</evidence>
<evidence type="ECO:0000259" key="11">
    <source>
        <dbReference type="PROSITE" id="PS50109"/>
    </source>
</evidence>
<dbReference type="PANTHER" id="PTHR44936">
    <property type="entry name" value="SENSOR PROTEIN CREC"/>
    <property type="match status" value="1"/>
</dbReference>
<evidence type="ECO:0000256" key="10">
    <source>
        <dbReference type="SAM" id="Phobius"/>
    </source>
</evidence>
<evidence type="ECO:0000256" key="8">
    <source>
        <dbReference type="ARBA" id="ARBA00023224"/>
    </source>
</evidence>
<dbReference type="PROSITE" id="PS50885">
    <property type="entry name" value="HAMP"/>
    <property type="match status" value="1"/>
</dbReference>
<dbReference type="InterPro" id="IPR003594">
    <property type="entry name" value="HATPase_dom"/>
</dbReference>
<name>A0ABD5XHJ5_9EURY</name>
<evidence type="ECO:0000313" key="13">
    <source>
        <dbReference type="EMBL" id="MFC7127757.1"/>
    </source>
</evidence>
<dbReference type="InterPro" id="IPR003660">
    <property type="entry name" value="HAMP_dom"/>
</dbReference>
<evidence type="ECO:0000313" key="14">
    <source>
        <dbReference type="Proteomes" id="UP001596414"/>
    </source>
</evidence>
<evidence type="ECO:0000256" key="5">
    <source>
        <dbReference type="ARBA" id="ARBA00022741"/>
    </source>
</evidence>
<dbReference type="InterPro" id="IPR050980">
    <property type="entry name" value="2C_sensor_his_kinase"/>
</dbReference>
<dbReference type="EC" id="2.7.13.3" evidence="2"/>
<keyword evidence="10" id="KW-0472">Membrane</keyword>
<protein>
    <recommendedName>
        <fullName evidence="2">histidine kinase</fullName>
        <ecNumber evidence="2">2.7.13.3</ecNumber>
    </recommendedName>
</protein>
<evidence type="ECO:0000256" key="1">
    <source>
        <dbReference type="ARBA" id="ARBA00000085"/>
    </source>
</evidence>
<dbReference type="SMART" id="SM00387">
    <property type="entry name" value="HATPase_c"/>
    <property type="match status" value="1"/>
</dbReference>
<comment type="caution">
    <text evidence="13">The sequence shown here is derived from an EMBL/GenBank/DDBJ whole genome shotgun (WGS) entry which is preliminary data.</text>
</comment>
<dbReference type="Gene3D" id="3.30.565.10">
    <property type="entry name" value="Histidine kinase-like ATPase, C-terminal domain"/>
    <property type="match status" value="1"/>
</dbReference>
<evidence type="ECO:0000256" key="6">
    <source>
        <dbReference type="ARBA" id="ARBA00022777"/>
    </source>
</evidence>
<evidence type="ECO:0000259" key="12">
    <source>
        <dbReference type="PROSITE" id="PS50885"/>
    </source>
</evidence>
<evidence type="ECO:0000256" key="2">
    <source>
        <dbReference type="ARBA" id="ARBA00012438"/>
    </source>
</evidence>
<accession>A0ABD5XHJ5</accession>
<feature type="domain" description="Histidine kinase" evidence="11">
    <location>
        <begin position="333"/>
        <end position="542"/>
    </location>
</feature>
<dbReference type="GO" id="GO:0005524">
    <property type="term" value="F:ATP binding"/>
    <property type="evidence" value="ECO:0007669"/>
    <property type="project" value="UniProtKB-KW"/>
</dbReference>
<keyword evidence="7 13" id="KW-0067">ATP-binding</keyword>
<evidence type="ECO:0000256" key="3">
    <source>
        <dbReference type="ARBA" id="ARBA00022553"/>
    </source>
</evidence>
<evidence type="ECO:0000256" key="9">
    <source>
        <dbReference type="SAM" id="Coils"/>
    </source>
</evidence>
<dbReference type="PANTHER" id="PTHR44936:SF10">
    <property type="entry name" value="SENSOR PROTEIN RSTB"/>
    <property type="match status" value="1"/>
</dbReference>
<feature type="domain" description="HAMP" evidence="12">
    <location>
        <begin position="251"/>
        <end position="297"/>
    </location>
</feature>
<dbReference type="InterPro" id="IPR004358">
    <property type="entry name" value="Sig_transdc_His_kin-like_C"/>
</dbReference>
<dbReference type="Gene3D" id="3.30.450.20">
    <property type="entry name" value="PAS domain"/>
    <property type="match status" value="1"/>
</dbReference>
<dbReference type="InterPro" id="IPR005467">
    <property type="entry name" value="His_kinase_dom"/>
</dbReference>